<dbReference type="InterPro" id="IPR012990">
    <property type="entry name" value="Beta-sandwich_Sec23_24"/>
</dbReference>
<dbReference type="Proteomes" id="UP000693970">
    <property type="component" value="Unassembled WGS sequence"/>
</dbReference>
<feature type="compositionally biased region" description="Low complexity" evidence="1">
    <location>
        <begin position="14"/>
        <end position="25"/>
    </location>
</feature>
<dbReference type="GO" id="GO:0000149">
    <property type="term" value="F:SNARE binding"/>
    <property type="evidence" value="ECO:0007669"/>
    <property type="project" value="TreeGrafter"/>
</dbReference>
<evidence type="ECO:0000259" key="2">
    <source>
        <dbReference type="Pfam" id="PF04811"/>
    </source>
</evidence>
<feature type="compositionally biased region" description="Pro residues" evidence="1">
    <location>
        <begin position="169"/>
        <end position="179"/>
    </location>
</feature>
<reference evidence="5" key="2">
    <citation type="submission" date="2021-04" db="EMBL/GenBank/DDBJ databases">
        <authorList>
            <person name="Podell S."/>
        </authorList>
    </citation>
    <scope>NUCLEOTIDE SEQUENCE</scope>
    <source>
        <strain evidence="5">Hildebrandi</strain>
    </source>
</reference>
<reference evidence="5" key="1">
    <citation type="journal article" date="2021" name="Sci. Rep.">
        <title>Diploid genomic architecture of Nitzschia inconspicua, an elite biomass production diatom.</title>
        <authorList>
            <person name="Oliver A."/>
            <person name="Podell S."/>
            <person name="Pinowska A."/>
            <person name="Traller J.C."/>
            <person name="Smith S.R."/>
            <person name="McClure R."/>
            <person name="Beliaev A."/>
            <person name="Bohutskyi P."/>
            <person name="Hill E.A."/>
            <person name="Rabines A."/>
            <person name="Zheng H."/>
            <person name="Allen L.Z."/>
            <person name="Kuo A."/>
            <person name="Grigoriev I.V."/>
            <person name="Allen A.E."/>
            <person name="Hazlebeck D."/>
            <person name="Allen E.E."/>
        </authorList>
    </citation>
    <scope>NUCLEOTIDE SEQUENCE</scope>
    <source>
        <strain evidence="5">Hildebrandi</strain>
    </source>
</reference>
<dbReference type="PANTHER" id="PTHR13803">
    <property type="entry name" value="SEC24-RELATED PROTEIN"/>
    <property type="match status" value="1"/>
</dbReference>
<feature type="compositionally biased region" description="Gly residues" evidence="1">
    <location>
        <begin position="247"/>
        <end position="256"/>
    </location>
</feature>
<dbReference type="PANTHER" id="PTHR13803:SF4">
    <property type="entry name" value="SECRETORY 24CD, ISOFORM C"/>
    <property type="match status" value="1"/>
</dbReference>
<evidence type="ECO:0000259" key="4">
    <source>
        <dbReference type="Pfam" id="PF08033"/>
    </source>
</evidence>
<gene>
    <name evidence="5" type="ORF">IV203_031097</name>
</gene>
<comment type="caution">
    <text evidence="5">The sequence shown here is derived from an EMBL/GenBank/DDBJ whole genome shotgun (WGS) entry which is preliminary data.</text>
</comment>
<dbReference type="AlphaFoldDB" id="A0A9K3Q4T4"/>
<protein>
    <submittedName>
        <fullName evidence="5">Sec23/Sec24 beta-sandwich domain containing protein</fullName>
    </submittedName>
</protein>
<dbReference type="OrthoDB" id="49016at2759"/>
<feature type="compositionally biased region" description="Pro residues" evidence="1">
    <location>
        <begin position="1"/>
        <end position="13"/>
    </location>
</feature>
<feature type="compositionally biased region" description="Low complexity" evidence="1">
    <location>
        <begin position="62"/>
        <end position="95"/>
    </location>
</feature>
<dbReference type="EMBL" id="JAGRRH010000006">
    <property type="protein sequence ID" value="KAG7368354.1"/>
    <property type="molecule type" value="Genomic_DNA"/>
</dbReference>
<sequence length="1185" mass="128633">MSSWRPPPPPPPANGQQQQTQRPPGQGFPPPPPPPPPPSQPGQMSGTPGTIRPPPPPPPPGSSSGISQQRQQQQQQQQQQQYGQQSFIQSTQQSFPAPPPMPHQQYRQSGPPSGPPSFPPTQSQSQHQQQFHSQGSTQQPYPPPAPISAPPLAGGNRHTAPPVSALAYPLPPPPPPPAPHQQQQYQYQQQLSPQNPSRPYPPPPGPPGMTSPPPNNGYPQQQHVSSQPHGLPPQMQQQYSYPPSGYPGDGGGGGGSSAVTVTTIDCPPLFTRTNADGRTDTSIPIFYPKGHVKSSSTATATIEPPPPADSRFIVMDDGNASPHFIRSTMYAVPTDRGVLRQAVGNAEHMMGLICAPMALPSSDTPSPNPPVTDGTGLVNSDTINAYLPSSDQLGQVPVDFTTNREAPPRCARCNAYANPFFSLSKCNFCGSKNRNVGSHQYSDRGTVEYPVVGPYITRDKPVEPHWIFCLDLTAPLLLDYVDLVLEEIWPNFFRSLVQSQAETLKQNGRKLVAPRVAMAFCGSSGIYIPQKDDDGASCTGFVVMPDVQDDPYAPFPLSEWSWSLPDEFAILMDVWKTQIRSTLLPQLVDTARANGGYSMSVGGAALGFLADALQETGGRAVFWTWRRPNFGVGTLIDRERGMANNDQGSKAITSAAAPSLYMPLQDAKKNSVVQNDPILRASADFYSKLGEKCSTAKVALDIVLHTNPNVPQSFADVATLGRLCESTSGQLIWIDKVAYESPARWKQSKKQEVMRPIYLGGWDVIFKCRCSQGLTVRSIYSSTGNLSSASSLTDALNNQEDELELSVVTPETVVGITLDHRVGGLPKNSDLAFVQTALLYTNPWTGDRRIRISTLALKVSSHPQHILPSMDFGALAALQLRLHLPHGNYASSSSIISLESGSGSAGLNSSSPDQRADDTLSKARLSISETCAQALAAHRQLLSKQRPTSMNDFLVPDSLQLWPLFVISAIKSPLLRPSLPQRGSGTRSMVPSPLGDERAYYFYCARKISPSAAFALVHPFLFDVGSSLGSQTPDSGDLFEWKHLQEPGLSLDSMASLKTCPVVQLPTPIPATVSNLAENGIYLLATCFAVYVLVERDSQGYDDPEMHGKIQNAVTQLQLWSQVGRESKCLRPTASLPVVEIHRQNDIAQYQALLRWMVLDATSHERDFGNFCRELNKRIQGMSKG</sequence>
<name>A0A9K3Q4T4_9STRA</name>
<evidence type="ECO:0000313" key="6">
    <source>
        <dbReference type="Proteomes" id="UP000693970"/>
    </source>
</evidence>
<dbReference type="Pfam" id="PF04815">
    <property type="entry name" value="Sec23_helical"/>
    <property type="match status" value="1"/>
</dbReference>
<organism evidence="5 6">
    <name type="scientific">Nitzschia inconspicua</name>
    <dbReference type="NCBI Taxonomy" id="303405"/>
    <lineage>
        <taxon>Eukaryota</taxon>
        <taxon>Sar</taxon>
        <taxon>Stramenopiles</taxon>
        <taxon>Ochrophyta</taxon>
        <taxon>Bacillariophyta</taxon>
        <taxon>Bacillariophyceae</taxon>
        <taxon>Bacillariophycidae</taxon>
        <taxon>Bacillariales</taxon>
        <taxon>Bacillariaceae</taxon>
        <taxon>Nitzschia</taxon>
    </lineage>
</organism>
<feature type="compositionally biased region" description="Pro residues" evidence="1">
    <location>
        <begin position="140"/>
        <end position="149"/>
    </location>
</feature>
<dbReference type="InterPro" id="IPR006900">
    <property type="entry name" value="Sec23/24_helical_dom"/>
</dbReference>
<dbReference type="GO" id="GO:0090110">
    <property type="term" value="P:COPII-coated vesicle cargo loading"/>
    <property type="evidence" value="ECO:0007669"/>
    <property type="project" value="TreeGrafter"/>
</dbReference>
<feature type="domain" description="Sec23/Sec24 helical" evidence="3">
    <location>
        <begin position="917"/>
        <end position="977"/>
    </location>
</feature>
<dbReference type="GO" id="GO:0070971">
    <property type="term" value="C:endoplasmic reticulum exit site"/>
    <property type="evidence" value="ECO:0007669"/>
    <property type="project" value="TreeGrafter"/>
</dbReference>
<feature type="compositionally biased region" description="Polar residues" evidence="1">
    <location>
        <begin position="218"/>
        <end position="228"/>
    </location>
</feature>
<dbReference type="Pfam" id="PF04811">
    <property type="entry name" value="Sec23_trunk"/>
    <property type="match status" value="1"/>
</dbReference>
<accession>A0A9K3Q4T4</accession>
<feature type="compositionally biased region" description="Pro residues" evidence="1">
    <location>
        <begin position="196"/>
        <end position="216"/>
    </location>
</feature>
<feature type="domain" description="Sec23/Sec24 beta-sandwich" evidence="4">
    <location>
        <begin position="761"/>
        <end position="860"/>
    </location>
</feature>
<evidence type="ECO:0000256" key="1">
    <source>
        <dbReference type="SAM" id="MobiDB-lite"/>
    </source>
</evidence>
<feature type="compositionally biased region" description="Pro residues" evidence="1">
    <location>
        <begin position="26"/>
        <end position="40"/>
    </location>
</feature>
<feature type="compositionally biased region" description="Low complexity" evidence="1">
    <location>
        <begin position="232"/>
        <end position="243"/>
    </location>
</feature>
<dbReference type="InterPro" id="IPR050550">
    <property type="entry name" value="SEC23_SEC24_subfamily"/>
</dbReference>
<feature type="compositionally biased region" description="Low complexity" evidence="1">
    <location>
        <begin position="120"/>
        <end position="139"/>
    </location>
</feature>
<dbReference type="Pfam" id="PF08033">
    <property type="entry name" value="Sec23_BS"/>
    <property type="match status" value="1"/>
</dbReference>
<dbReference type="GO" id="GO:0008270">
    <property type="term" value="F:zinc ion binding"/>
    <property type="evidence" value="ECO:0007669"/>
    <property type="project" value="TreeGrafter"/>
</dbReference>
<dbReference type="GO" id="GO:0006886">
    <property type="term" value="P:intracellular protein transport"/>
    <property type="evidence" value="ECO:0007669"/>
    <property type="project" value="InterPro"/>
</dbReference>
<feature type="compositionally biased region" description="Pro residues" evidence="1">
    <location>
        <begin position="51"/>
        <end position="61"/>
    </location>
</feature>
<feature type="domain" description="Sec23/Sec24 trunk" evidence="2">
    <location>
        <begin position="646"/>
        <end position="736"/>
    </location>
</feature>
<keyword evidence="6" id="KW-1185">Reference proteome</keyword>
<evidence type="ECO:0000259" key="3">
    <source>
        <dbReference type="Pfam" id="PF04815"/>
    </source>
</evidence>
<dbReference type="GO" id="GO:0030127">
    <property type="term" value="C:COPII vesicle coat"/>
    <property type="evidence" value="ECO:0007669"/>
    <property type="project" value="InterPro"/>
</dbReference>
<dbReference type="InterPro" id="IPR006896">
    <property type="entry name" value="Sec23/24_trunk_dom"/>
</dbReference>
<feature type="region of interest" description="Disordered" evidence="1">
    <location>
        <begin position="1"/>
        <end position="260"/>
    </location>
</feature>
<evidence type="ECO:0000313" key="5">
    <source>
        <dbReference type="EMBL" id="KAG7368354.1"/>
    </source>
</evidence>
<proteinExistence type="predicted"/>
<feature type="compositionally biased region" description="Low complexity" evidence="1">
    <location>
        <begin position="180"/>
        <end position="195"/>
    </location>
</feature>
<feature type="compositionally biased region" description="Low complexity" evidence="1">
    <location>
        <begin position="41"/>
        <end position="50"/>
    </location>
</feature>